<keyword evidence="4" id="KW-1185">Reference proteome</keyword>
<dbReference type="EMBL" id="KB631941">
    <property type="protein sequence ID" value="ERL87372.1"/>
    <property type="molecule type" value="Genomic_DNA"/>
</dbReference>
<dbReference type="HOGENOM" id="CLU_1742885_0_0_1"/>
<sequence>MKSQFIEQVQLLMETQHIKYTECIFGKPNNYMWLCSKKPHMVYWMSTKDEIKIRNCLDRITQEQEIKVLKLVLTYLDSNPNASPSKVPEITLHYLNEVITCNIFRQAKEEAQAAQKPFSRMASFRESLRKLSGLRNKSANYEQQKRAVTFAEVPTIYRIPMQK</sequence>
<dbReference type="Proteomes" id="UP000030742">
    <property type="component" value="Unassembled WGS sequence"/>
</dbReference>
<name>N6T0M4_DENPD</name>
<dbReference type="OrthoDB" id="6765637at2759"/>
<evidence type="ECO:0000313" key="3">
    <source>
        <dbReference type="EnsemblMetazoa" id="XP_019766195.1"/>
    </source>
</evidence>
<dbReference type="EnsemblMetazoa" id="XM_019910636.1">
    <property type="protein sequence ID" value="XP_019766195.1"/>
    <property type="gene ID" value="LOC109541707"/>
</dbReference>
<proteinExistence type="predicted"/>
<evidence type="ECO:0000313" key="5">
    <source>
        <dbReference type="Proteomes" id="UP000030742"/>
    </source>
</evidence>
<dbReference type="KEGG" id="dpa:109541707"/>
<feature type="non-terminal residue" evidence="1">
    <location>
        <position position="1"/>
    </location>
</feature>
<gene>
    <name evidence="3" type="primary">109541707</name>
    <name evidence="2" type="ORF">D910_04767</name>
    <name evidence="1" type="ORF">YQE_09871</name>
</gene>
<dbReference type="AlphaFoldDB" id="N6T0M4"/>
<reference evidence="3" key="2">
    <citation type="submission" date="2024-08" db="UniProtKB">
        <authorList>
            <consortium name="EnsemblMetazoa"/>
        </authorList>
    </citation>
    <scope>IDENTIFICATION</scope>
</reference>
<evidence type="ECO:0000313" key="1">
    <source>
        <dbReference type="EMBL" id="ENN73624.1"/>
    </source>
</evidence>
<dbReference type="Proteomes" id="UP000019118">
    <property type="component" value="Unassembled WGS sequence"/>
</dbReference>
<dbReference type="OMA" id="WMSTKDE"/>
<evidence type="ECO:0000313" key="2">
    <source>
        <dbReference type="EMBL" id="ERL87372.1"/>
    </source>
</evidence>
<dbReference type="EMBL" id="KB741156">
    <property type="protein sequence ID" value="ENN73624.1"/>
    <property type="molecule type" value="Genomic_DNA"/>
</dbReference>
<protein>
    <submittedName>
        <fullName evidence="1 3">Uncharacterized protein</fullName>
    </submittedName>
</protein>
<organism evidence="1">
    <name type="scientific">Dendroctonus ponderosae</name>
    <name type="common">Mountain pine beetle</name>
    <dbReference type="NCBI Taxonomy" id="77166"/>
    <lineage>
        <taxon>Eukaryota</taxon>
        <taxon>Metazoa</taxon>
        <taxon>Ecdysozoa</taxon>
        <taxon>Arthropoda</taxon>
        <taxon>Hexapoda</taxon>
        <taxon>Insecta</taxon>
        <taxon>Pterygota</taxon>
        <taxon>Neoptera</taxon>
        <taxon>Endopterygota</taxon>
        <taxon>Coleoptera</taxon>
        <taxon>Polyphaga</taxon>
        <taxon>Cucujiformia</taxon>
        <taxon>Curculionidae</taxon>
        <taxon>Scolytinae</taxon>
        <taxon>Dendroctonus</taxon>
    </lineage>
</organism>
<reference evidence="4 5" key="1">
    <citation type="journal article" date="2013" name="Genome Biol.">
        <title>Draft genome of the mountain pine beetle, Dendroctonus ponderosae Hopkins, a major forest pest.</title>
        <authorList>
            <person name="Keeling C.I."/>
            <person name="Yuen M.M."/>
            <person name="Liao N.Y."/>
            <person name="Docking T.R."/>
            <person name="Chan S.K."/>
            <person name="Taylor G.A."/>
            <person name="Palmquist D.L."/>
            <person name="Jackman S.D."/>
            <person name="Nguyen A."/>
            <person name="Li M."/>
            <person name="Henderson H."/>
            <person name="Janes J.K."/>
            <person name="Zhao Y."/>
            <person name="Pandoh P."/>
            <person name="Moore R."/>
            <person name="Sperling F.A."/>
            <person name="Huber D.P."/>
            <person name="Birol I."/>
            <person name="Jones S.J."/>
            <person name="Bohlmann J."/>
        </authorList>
    </citation>
    <scope>NUCLEOTIDE SEQUENCE</scope>
</reference>
<accession>N6T0M4</accession>
<evidence type="ECO:0000313" key="4">
    <source>
        <dbReference type="Proteomes" id="UP000019118"/>
    </source>
</evidence>